<accession>A0ABW5Y2J7</accession>
<protein>
    <recommendedName>
        <fullName evidence="1">REase associating with pPIWI RE domain-containing protein</fullName>
    </recommendedName>
</protein>
<name>A0ABW5Y2J7_9BACL</name>
<dbReference type="InterPro" id="IPR040828">
    <property type="entry name" value="pPIWI_RE_REase"/>
</dbReference>
<dbReference type="RefSeq" id="WP_380148068.1">
    <property type="nucleotide sequence ID" value="NZ_JBHUOR010000109.1"/>
</dbReference>
<reference evidence="3" key="1">
    <citation type="journal article" date="2019" name="Int. J. Syst. Evol. Microbiol.">
        <title>The Global Catalogue of Microorganisms (GCM) 10K type strain sequencing project: providing services to taxonomists for standard genome sequencing and annotation.</title>
        <authorList>
            <consortium name="The Broad Institute Genomics Platform"/>
            <consortium name="The Broad Institute Genome Sequencing Center for Infectious Disease"/>
            <person name="Wu L."/>
            <person name="Ma J."/>
        </authorList>
    </citation>
    <scope>NUCLEOTIDE SEQUENCE [LARGE SCALE GENOMIC DNA]</scope>
    <source>
        <strain evidence="3">KCTC 33522</strain>
    </source>
</reference>
<gene>
    <name evidence="2" type="ORF">ACFSY7_12390</name>
</gene>
<organism evidence="2 3">
    <name type="scientific">Kurthia populi</name>
    <dbReference type="NCBI Taxonomy" id="1562132"/>
    <lineage>
        <taxon>Bacteria</taxon>
        <taxon>Bacillati</taxon>
        <taxon>Bacillota</taxon>
        <taxon>Bacilli</taxon>
        <taxon>Bacillales</taxon>
        <taxon>Caryophanaceae</taxon>
        <taxon>Kurthia</taxon>
    </lineage>
</organism>
<evidence type="ECO:0000313" key="3">
    <source>
        <dbReference type="Proteomes" id="UP001597568"/>
    </source>
</evidence>
<proteinExistence type="predicted"/>
<dbReference type="Pfam" id="PF18154">
    <property type="entry name" value="pPIWI_RE_REase"/>
    <property type="match status" value="1"/>
</dbReference>
<dbReference type="Proteomes" id="UP001597568">
    <property type="component" value="Unassembled WGS sequence"/>
</dbReference>
<comment type="caution">
    <text evidence="2">The sequence shown here is derived from an EMBL/GenBank/DDBJ whole genome shotgun (WGS) entry which is preliminary data.</text>
</comment>
<dbReference type="EMBL" id="JBHUOR010000109">
    <property type="protein sequence ID" value="MFD2869285.1"/>
    <property type="molecule type" value="Genomic_DNA"/>
</dbReference>
<keyword evidence="3" id="KW-1185">Reference proteome</keyword>
<evidence type="ECO:0000313" key="2">
    <source>
        <dbReference type="EMBL" id="MFD2869285.1"/>
    </source>
</evidence>
<evidence type="ECO:0000259" key="1">
    <source>
        <dbReference type="Pfam" id="PF18154"/>
    </source>
</evidence>
<sequence>MERTFYELLTEIAYGLVVKEETYNKNRDNEFGYFQQPELISAIQKFALMMLKMNILDEKSIPIAPKNETDALLNYFSLPLEEWPPTANENFYFHYGFDAEDFLVYMYKDNTMFYTTDWCRELADECKKYNQNTMQNMVFQEMFNTEPHQYVFLRKFIVENPLIGLKENRDFLKMGKDIGLDNTFLKNFIDLAYEPFSSNVIGQCGYCGWTVTKDRIKLRCIDYRCSGETDGFLKMTKLAIANDFEDAKAPVLRLNAGVMKYICLPGKDELAIQKFCDPEHSKTELWPDKDRYDLKIEIAGEILAVDVKSFRHPYSLKYNIEQKGIFNKLYPNEKPFLIIPNDRLRKNGYIDIVKQALPVSKEITCISMKEFEHMIKRKEAKKDDR</sequence>
<feature type="domain" description="REase associating with pPIWI RE" evidence="1">
    <location>
        <begin position="266"/>
        <end position="381"/>
    </location>
</feature>